<sequence length="138" mass="15157">MRFQSIFLHTVWIGGVGQKGRRRDGEDDKGGGLKGGCFLPPVRIFKDAEGEGDRPIWNAFSTTPNLSICNLLTRGEGARNVVGKMIIVIKDAEKQEFCASPFFTSEKLKTPFHLPELFGTACDSTTEKAFSAALPNTY</sequence>
<name>A0AAV5L3J9_9ROSI</name>
<reference evidence="1 2" key="1">
    <citation type="journal article" date="2021" name="Commun. Biol.">
        <title>The genome of Shorea leprosula (Dipterocarpaceae) highlights the ecological relevance of drought in aseasonal tropical rainforests.</title>
        <authorList>
            <person name="Ng K.K.S."/>
            <person name="Kobayashi M.J."/>
            <person name="Fawcett J.A."/>
            <person name="Hatakeyama M."/>
            <person name="Paape T."/>
            <person name="Ng C.H."/>
            <person name="Ang C.C."/>
            <person name="Tnah L.H."/>
            <person name="Lee C.T."/>
            <person name="Nishiyama T."/>
            <person name="Sese J."/>
            <person name="O'Brien M.J."/>
            <person name="Copetti D."/>
            <person name="Mohd Noor M.I."/>
            <person name="Ong R.C."/>
            <person name="Putra M."/>
            <person name="Sireger I.Z."/>
            <person name="Indrioko S."/>
            <person name="Kosugi Y."/>
            <person name="Izuno A."/>
            <person name="Isagi Y."/>
            <person name="Lee S.L."/>
            <person name="Shimizu K.K."/>
        </authorList>
    </citation>
    <scope>NUCLEOTIDE SEQUENCE [LARGE SCALE GENOMIC DNA]</scope>
    <source>
        <strain evidence="1">214</strain>
    </source>
</reference>
<comment type="caution">
    <text evidence="1">The sequence shown here is derived from an EMBL/GenBank/DDBJ whole genome shotgun (WGS) entry which is preliminary data.</text>
</comment>
<organism evidence="1 2">
    <name type="scientific">Rubroshorea leprosula</name>
    <dbReference type="NCBI Taxonomy" id="152421"/>
    <lineage>
        <taxon>Eukaryota</taxon>
        <taxon>Viridiplantae</taxon>
        <taxon>Streptophyta</taxon>
        <taxon>Embryophyta</taxon>
        <taxon>Tracheophyta</taxon>
        <taxon>Spermatophyta</taxon>
        <taxon>Magnoliopsida</taxon>
        <taxon>eudicotyledons</taxon>
        <taxon>Gunneridae</taxon>
        <taxon>Pentapetalae</taxon>
        <taxon>rosids</taxon>
        <taxon>malvids</taxon>
        <taxon>Malvales</taxon>
        <taxon>Dipterocarpaceae</taxon>
        <taxon>Rubroshorea</taxon>
    </lineage>
</organism>
<accession>A0AAV5L3J9</accession>
<dbReference type="AlphaFoldDB" id="A0AAV5L3J9"/>
<keyword evidence="2" id="KW-1185">Reference proteome</keyword>
<proteinExistence type="predicted"/>
<protein>
    <submittedName>
        <fullName evidence="1">Uncharacterized protein</fullName>
    </submittedName>
</protein>
<dbReference type="EMBL" id="BPVZ01000092">
    <property type="protein sequence ID" value="GKV31683.1"/>
    <property type="molecule type" value="Genomic_DNA"/>
</dbReference>
<gene>
    <name evidence="1" type="ORF">SLEP1_g40355</name>
</gene>
<dbReference type="Proteomes" id="UP001054252">
    <property type="component" value="Unassembled WGS sequence"/>
</dbReference>
<evidence type="ECO:0000313" key="1">
    <source>
        <dbReference type="EMBL" id="GKV31683.1"/>
    </source>
</evidence>
<evidence type="ECO:0000313" key="2">
    <source>
        <dbReference type="Proteomes" id="UP001054252"/>
    </source>
</evidence>